<proteinExistence type="inferred from homology"/>
<evidence type="ECO:0000256" key="1">
    <source>
        <dbReference type="ARBA" id="ARBA00009320"/>
    </source>
</evidence>
<keyword evidence="2" id="KW-0032">Aminotransferase</keyword>
<dbReference type="Gene3D" id="3.20.10.10">
    <property type="entry name" value="D-amino Acid Aminotransferase, subunit A, domain 2"/>
    <property type="match status" value="1"/>
</dbReference>
<dbReference type="InterPro" id="IPR050571">
    <property type="entry name" value="Class-IV_PLP-Dep_Aminotrnsfr"/>
</dbReference>
<protein>
    <submittedName>
        <fullName evidence="2">Putative aminotransferase, class IV</fullName>
    </submittedName>
</protein>
<dbReference type="SUPFAM" id="SSF56752">
    <property type="entry name" value="D-aminoacid aminotransferase-like PLP-dependent enzymes"/>
    <property type="match status" value="1"/>
</dbReference>
<dbReference type="InterPro" id="IPR001544">
    <property type="entry name" value="Aminotrans_IV"/>
</dbReference>
<keyword evidence="2" id="KW-0808">Transferase</keyword>
<dbReference type="Proteomes" id="UP000601223">
    <property type="component" value="Unassembled WGS sequence"/>
</dbReference>
<sequence length="281" mass="29155">MVPADTPVLRADDLGVLRGDGVFETMHVRPDGRGGAAPWLLDEHLARMARSAARMDLALPAEDALRELAALAAAQWPADVEGALRLVCTRGAEAAAATGGPVTCFATVNPIGAATLAARRDGIAVATISLGYPAGARTAAPWLLGGVKSLSYAINMASQRWVLAQGVDDALWVSEDGYALEGPTSTLVWRTGDVLNTVPVETTGILPGTTARHLLDNAADLGLTAAERMVTPAELAAADGVWLLSSVRGVAELRSIDGTALPASPHTEKLRGYLGFTNLGY</sequence>
<dbReference type="GO" id="GO:0046394">
    <property type="term" value="P:carboxylic acid biosynthetic process"/>
    <property type="evidence" value="ECO:0007669"/>
    <property type="project" value="UniProtKB-ARBA"/>
</dbReference>
<dbReference type="Gene3D" id="3.30.470.10">
    <property type="match status" value="1"/>
</dbReference>
<gene>
    <name evidence="2" type="ORF">Cba03nite_08880</name>
</gene>
<dbReference type="PANTHER" id="PTHR42743">
    <property type="entry name" value="AMINO-ACID AMINOTRANSFERASE"/>
    <property type="match status" value="1"/>
</dbReference>
<dbReference type="InterPro" id="IPR043131">
    <property type="entry name" value="BCAT-like_N"/>
</dbReference>
<dbReference type="InterPro" id="IPR036038">
    <property type="entry name" value="Aminotransferase-like"/>
</dbReference>
<dbReference type="EMBL" id="BONF01000005">
    <property type="protein sequence ID" value="GIF79539.1"/>
    <property type="molecule type" value="Genomic_DNA"/>
</dbReference>
<evidence type="ECO:0000313" key="2">
    <source>
        <dbReference type="EMBL" id="GIF79539.1"/>
    </source>
</evidence>
<evidence type="ECO:0000313" key="3">
    <source>
        <dbReference type="Proteomes" id="UP000601223"/>
    </source>
</evidence>
<dbReference type="PANTHER" id="PTHR42743:SF11">
    <property type="entry name" value="AMINODEOXYCHORISMATE LYASE"/>
    <property type="match status" value="1"/>
</dbReference>
<accession>A0A8J3JLY4</accession>
<dbReference type="GO" id="GO:0008483">
    <property type="term" value="F:transaminase activity"/>
    <property type="evidence" value="ECO:0007669"/>
    <property type="project" value="UniProtKB-KW"/>
</dbReference>
<comment type="caution">
    <text evidence="2">The sequence shown here is derived from an EMBL/GenBank/DDBJ whole genome shotgun (WGS) entry which is preliminary data.</text>
</comment>
<dbReference type="Pfam" id="PF01063">
    <property type="entry name" value="Aminotran_4"/>
    <property type="match status" value="1"/>
</dbReference>
<reference evidence="2 3" key="1">
    <citation type="submission" date="2021-01" db="EMBL/GenBank/DDBJ databases">
        <title>Whole genome shotgun sequence of Catellatospora bangladeshensis NBRC 107357.</title>
        <authorList>
            <person name="Komaki H."/>
            <person name="Tamura T."/>
        </authorList>
    </citation>
    <scope>NUCLEOTIDE SEQUENCE [LARGE SCALE GENOMIC DNA]</scope>
    <source>
        <strain evidence="2 3">NBRC 107357</strain>
    </source>
</reference>
<dbReference type="GO" id="GO:0005829">
    <property type="term" value="C:cytosol"/>
    <property type="evidence" value="ECO:0007669"/>
    <property type="project" value="TreeGrafter"/>
</dbReference>
<dbReference type="InterPro" id="IPR043132">
    <property type="entry name" value="BCAT-like_C"/>
</dbReference>
<keyword evidence="3" id="KW-1185">Reference proteome</keyword>
<organism evidence="2 3">
    <name type="scientific">Catellatospora bangladeshensis</name>
    <dbReference type="NCBI Taxonomy" id="310355"/>
    <lineage>
        <taxon>Bacteria</taxon>
        <taxon>Bacillati</taxon>
        <taxon>Actinomycetota</taxon>
        <taxon>Actinomycetes</taxon>
        <taxon>Micromonosporales</taxon>
        <taxon>Micromonosporaceae</taxon>
        <taxon>Catellatospora</taxon>
    </lineage>
</organism>
<dbReference type="AlphaFoldDB" id="A0A8J3JLY4"/>
<comment type="similarity">
    <text evidence="1">Belongs to the class-IV pyridoxal-phosphate-dependent aminotransferase family.</text>
</comment>
<name>A0A8J3JLY4_9ACTN</name>